<keyword evidence="1" id="KW-1133">Transmembrane helix</keyword>
<dbReference type="AlphaFoldDB" id="A0A8J7G348"/>
<keyword evidence="1" id="KW-0472">Membrane</keyword>
<evidence type="ECO:0000313" key="2">
    <source>
        <dbReference type="EMBL" id="MBE9610493.1"/>
    </source>
</evidence>
<name>A0A8J7G348_9NEIS</name>
<evidence type="ECO:0000313" key="3">
    <source>
        <dbReference type="Proteomes" id="UP000604481"/>
    </source>
</evidence>
<comment type="caution">
    <text evidence="2">The sequence shown here is derived from an EMBL/GenBank/DDBJ whole genome shotgun (WGS) entry which is preliminary data.</text>
</comment>
<organism evidence="2 3">
    <name type="scientific">Chitinilyticum piscinae</name>
    <dbReference type="NCBI Taxonomy" id="2866724"/>
    <lineage>
        <taxon>Bacteria</taxon>
        <taxon>Pseudomonadati</taxon>
        <taxon>Pseudomonadota</taxon>
        <taxon>Betaproteobacteria</taxon>
        <taxon>Neisseriales</taxon>
        <taxon>Chitinibacteraceae</taxon>
        <taxon>Chitinilyticum</taxon>
    </lineage>
</organism>
<accession>A0A8J7G348</accession>
<sequence length="63" mass="6848">MKVLLLLILLLIIALLARGFVQLIRGNAQPQALARTLTWRVLLSLGLFALILLASRLGWLAGG</sequence>
<keyword evidence="1" id="KW-0812">Transmembrane</keyword>
<evidence type="ECO:0000256" key="1">
    <source>
        <dbReference type="SAM" id="Phobius"/>
    </source>
</evidence>
<feature type="transmembrane region" description="Helical" evidence="1">
    <location>
        <begin position="43"/>
        <end position="62"/>
    </location>
</feature>
<reference evidence="2 3" key="1">
    <citation type="submission" date="2020-10" db="EMBL/GenBank/DDBJ databases">
        <title>The genome sequence of Chitinilyticum litopenaei 4Y14.</title>
        <authorList>
            <person name="Liu Y."/>
        </authorList>
    </citation>
    <scope>NUCLEOTIDE SEQUENCE [LARGE SCALE GENOMIC DNA]</scope>
    <source>
        <strain evidence="2 3">4Y14</strain>
    </source>
</reference>
<dbReference type="InterPro" id="IPR021313">
    <property type="entry name" value="DUF2909"/>
</dbReference>
<dbReference type="RefSeq" id="WP_194117041.1">
    <property type="nucleotide sequence ID" value="NZ_JADFUA010000010.1"/>
</dbReference>
<dbReference type="Proteomes" id="UP000604481">
    <property type="component" value="Unassembled WGS sequence"/>
</dbReference>
<dbReference type="Pfam" id="PF11137">
    <property type="entry name" value="DUF2909"/>
    <property type="match status" value="1"/>
</dbReference>
<keyword evidence="3" id="KW-1185">Reference proteome</keyword>
<gene>
    <name evidence="2" type="ORF">INR99_14220</name>
</gene>
<protein>
    <submittedName>
        <fullName evidence="2">DUF2909 domain-containing protein</fullName>
    </submittedName>
</protein>
<proteinExistence type="predicted"/>
<dbReference type="EMBL" id="JADFUA010000010">
    <property type="protein sequence ID" value="MBE9610493.1"/>
    <property type="molecule type" value="Genomic_DNA"/>
</dbReference>